<name>A0A101RN66_9ACTN</name>
<keyword evidence="2" id="KW-1185">Reference proteome</keyword>
<dbReference type="RefSeq" id="WP_062246435.1">
    <property type="nucleotide sequence ID" value="NZ_JBPJFL010000002.1"/>
</dbReference>
<dbReference type="Gene3D" id="2.30.110.10">
    <property type="entry name" value="Electron Transport, Fmn-binding Protein, Chain A"/>
    <property type="match status" value="1"/>
</dbReference>
<dbReference type="InterPro" id="IPR016888">
    <property type="entry name" value="UCP028498"/>
</dbReference>
<sequence length="123" mass="13922">MTNWTNDELDRIAAADELEMAPRRDDGTLRRPVPVWVVRDGDDLYVRSFRGTDGGWWRTARAVHEGHIRSGGVDKDVTFVQVADSEVDDRVDTAYRTKYGRFGDAYVAPLVAARSTTLRLVPR</sequence>
<dbReference type="Pfam" id="PF10012">
    <property type="entry name" value="DUF2255"/>
    <property type="match status" value="1"/>
</dbReference>
<evidence type="ECO:0000313" key="1">
    <source>
        <dbReference type="EMBL" id="KUN58722.1"/>
    </source>
</evidence>
<proteinExistence type="predicted"/>
<organism evidence="1 2">
    <name type="scientific">Streptomyces griseorubiginosus</name>
    <dbReference type="NCBI Taxonomy" id="67304"/>
    <lineage>
        <taxon>Bacteria</taxon>
        <taxon>Bacillati</taxon>
        <taxon>Actinomycetota</taxon>
        <taxon>Actinomycetes</taxon>
        <taxon>Kitasatosporales</taxon>
        <taxon>Streptomycetaceae</taxon>
        <taxon>Streptomyces</taxon>
    </lineage>
</organism>
<gene>
    <name evidence="1" type="ORF">AQJ54_40825</name>
</gene>
<dbReference type="InterPro" id="IPR012349">
    <property type="entry name" value="Split_barrel_FMN-bd"/>
</dbReference>
<evidence type="ECO:0008006" key="3">
    <source>
        <dbReference type="Google" id="ProtNLM"/>
    </source>
</evidence>
<dbReference type="EMBL" id="LMWV01000044">
    <property type="protein sequence ID" value="KUN58722.1"/>
    <property type="molecule type" value="Genomic_DNA"/>
</dbReference>
<dbReference type="Proteomes" id="UP000054375">
    <property type="component" value="Unassembled WGS sequence"/>
</dbReference>
<dbReference type="AlphaFoldDB" id="A0A101RN66"/>
<comment type="caution">
    <text evidence="1">The sequence shown here is derived from an EMBL/GenBank/DDBJ whole genome shotgun (WGS) entry which is preliminary data.</text>
</comment>
<reference evidence="1 2" key="1">
    <citation type="submission" date="2015-10" db="EMBL/GenBank/DDBJ databases">
        <title>Draft genome sequence of Streptomyces griseorubiginosus DSM 40469, type strain for the species Streptomyces griseorubiginosus.</title>
        <authorList>
            <person name="Ruckert C."/>
            <person name="Winkler A."/>
            <person name="Kalinowski J."/>
            <person name="Kampfer P."/>
            <person name="Glaeser S."/>
        </authorList>
    </citation>
    <scope>NUCLEOTIDE SEQUENCE [LARGE SCALE GENOMIC DNA]</scope>
    <source>
        <strain evidence="1 2">DSM 40469</strain>
    </source>
</reference>
<protein>
    <recommendedName>
        <fullName evidence="3">DUF2255 family protein</fullName>
    </recommendedName>
</protein>
<evidence type="ECO:0000313" key="2">
    <source>
        <dbReference type="Proteomes" id="UP000054375"/>
    </source>
</evidence>
<accession>A0A101RN66</accession>